<feature type="compositionally biased region" description="Polar residues" evidence="1">
    <location>
        <begin position="118"/>
        <end position="138"/>
    </location>
</feature>
<dbReference type="Proteomes" id="UP000838763">
    <property type="component" value="Unassembled WGS sequence"/>
</dbReference>
<dbReference type="OrthoDB" id="3521097at2759"/>
<protein>
    <recommendedName>
        <fullName evidence="4">C2H2-type domain-containing protein</fullName>
    </recommendedName>
</protein>
<feature type="region of interest" description="Disordered" evidence="1">
    <location>
        <begin position="116"/>
        <end position="189"/>
    </location>
</feature>
<evidence type="ECO:0000256" key="1">
    <source>
        <dbReference type="SAM" id="MobiDB-lite"/>
    </source>
</evidence>
<evidence type="ECO:0000313" key="2">
    <source>
        <dbReference type="EMBL" id="CAI4214676.1"/>
    </source>
</evidence>
<dbReference type="AlphaFoldDB" id="A0A9P1H2A6"/>
<comment type="caution">
    <text evidence="2">The sequence shown here is derived from an EMBL/GenBank/DDBJ whole genome shotgun (WGS) entry which is preliminary data.</text>
</comment>
<proteinExistence type="predicted"/>
<evidence type="ECO:0000313" key="3">
    <source>
        <dbReference type="Proteomes" id="UP000838763"/>
    </source>
</evidence>
<feature type="compositionally biased region" description="Low complexity" evidence="1">
    <location>
        <begin position="144"/>
        <end position="161"/>
    </location>
</feature>
<dbReference type="EMBL" id="CALLCH030000012">
    <property type="protein sequence ID" value="CAI4214676.1"/>
    <property type="molecule type" value="Genomic_DNA"/>
</dbReference>
<feature type="compositionally biased region" description="Pro residues" evidence="1">
    <location>
        <begin position="383"/>
        <end position="392"/>
    </location>
</feature>
<dbReference type="PANTHER" id="PTHR38166">
    <property type="entry name" value="C2H2-TYPE DOMAIN-CONTAINING PROTEIN-RELATED"/>
    <property type="match status" value="1"/>
</dbReference>
<feature type="region of interest" description="Disordered" evidence="1">
    <location>
        <begin position="359"/>
        <end position="400"/>
    </location>
</feature>
<gene>
    <name evidence="2" type="ORF">PPNO1_LOCUS4403</name>
</gene>
<sequence>MTNRAPSNALVPLDSTLELLAKAGLLSRASHTTLRPPLLIADSDFEGHEGDGCQQATHTNRHAWKESGGWLECSSDDEFERYHAEDEDDDDCSSSGGSTWDEPASVFHANALIDNEDANSPRSKQSVVADKNASQATGNGPRESTTGGQAGSGSAAAPARAGTKRARAPSDIMSSDHDSQPSRSRRVRTEDRPRVILACPFYKWNPARYRGCRRILLTKISYVKQHILRSHRMPPHCQICNTLYQTDEQLRTHIYQLRSRVNQKNSLEAQWYEVFDIIFPNAQRPASVHLDPELSQDLDEFVSYLTTNGPNIILEQIKFSDLLPRDNPQDINIDILRMNLSSGFQEIYDRWYKNRATEEGSLPSSLPRPALSAPPEAHMLRPSPHPHPPIPGPGSLNLSHQTVFAMGGSDELAPLRISRRSAHDGAQRGSPLVAQMPTPERSDHWPPQPSDRSAAAPRPQSPPPR</sequence>
<reference evidence="2" key="1">
    <citation type="submission" date="2022-11" db="EMBL/GenBank/DDBJ databases">
        <authorList>
            <person name="Scott C."/>
            <person name="Bruce N."/>
        </authorList>
    </citation>
    <scope>NUCLEOTIDE SEQUENCE</scope>
</reference>
<dbReference type="PANTHER" id="PTHR38166:SF1">
    <property type="entry name" value="C2H2-TYPE DOMAIN-CONTAINING PROTEIN"/>
    <property type="match status" value="1"/>
</dbReference>
<feature type="compositionally biased region" description="Low complexity" evidence="1">
    <location>
        <begin position="361"/>
        <end position="377"/>
    </location>
</feature>
<evidence type="ECO:0008006" key="4">
    <source>
        <dbReference type="Google" id="ProtNLM"/>
    </source>
</evidence>
<organism evidence="2 3">
    <name type="scientific">Parascedosporium putredinis</name>
    <dbReference type="NCBI Taxonomy" id="1442378"/>
    <lineage>
        <taxon>Eukaryota</taxon>
        <taxon>Fungi</taxon>
        <taxon>Dikarya</taxon>
        <taxon>Ascomycota</taxon>
        <taxon>Pezizomycotina</taxon>
        <taxon>Sordariomycetes</taxon>
        <taxon>Hypocreomycetidae</taxon>
        <taxon>Microascales</taxon>
        <taxon>Microascaceae</taxon>
        <taxon>Parascedosporium</taxon>
    </lineage>
</organism>
<feature type="region of interest" description="Disordered" evidence="1">
    <location>
        <begin position="418"/>
        <end position="465"/>
    </location>
</feature>
<keyword evidence="3" id="KW-1185">Reference proteome</keyword>
<name>A0A9P1H2A6_9PEZI</name>
<accession>A0A9P1H2A6</accession>